<proteinExistence type="predicted"/>
<evidence type="ECO:0000259" key="3">
    <source>
        <dbReference type="Pfam" id="PF04412"/>
    </source>
</evidence>
<evidence type="ECO:0000313" key="4">
    <source>
        <dbReference type="EMBL" id="MDD1151784.1"/>
    </source>
</evidence>
<name>A0ABT5QC63_9PSED</name>
<protein>
    <submittedName>
        <fullName evidence="4">Aconitase X catalytic domain-containing protein</fullName>
    </submittedName>
</protein>
<feature type="domain" description="Phosphomevalonate dehydratase large subunit-like" evidence="3">
    <location>
        <begin position="18"/>
        <end position="171"/>
    </location>
</feature>
<dbReference type="InterPro" id="IPR007506">
    <property type="entry name" value="PMDh-L-like_dom"/>
</dbReference>
<dbReference type="Proteomes" id="UP001217610">
    <property type="component" value="Unassembled WGS sequence"/>
</dbReference>
<evidence type="ECO:0000256" key="1">
    <source>
        <dbReference type="ARBA" id="ARBA00023004"/>
    </source>
</evidence>
<keyword evidence="1" id="KW-0408">Iron</keyword>
<dbReference type="EMBL" id="JAMDGR010000024">
    <property type="protein sequence ID" value="MDD1151784.1"/>
    <property type="molecule type" value="Genomic_DNA"/>
</dbReference>
<dbReference type="PANTHER" id="PTHR36577:SF3">
    <property type="entry name" value="DUF521 DOMAIN PROTEIN (AFU_ORTHOLOGUE AFUA_6G00490)"/>
    <property type="match status" value="1"/>
</dbReference>
<dbReference type="Pfam" id="PF04412">
    <property type="entry name" value="AcnX"/>
    <property type="match status" value="1"/>
</dbReference>
<evidence type="ECO:0000313" key="5">
    <source>
        <dbReference type="Proteomes" id="UP001217610"/>
    </source>
</evidence>
<accession>A0ABT5QC63</accession>
<sequence length="191" mass="20786">MRCRSWRISTSRCIRGFGGTPEALSLATLEVLAHPLETIRVSRDDLYRSWQALNSADDRQVDIISLGNPHFSLDEFKRLAQLCAGQRKHPQVSIMVTCGRTVFEQAEAAGAIDVLAAFGVEFMTDTCWCMIEKPLLKPNARSLMTNSGKYAHYGPGISGLGIHYAGLATCAETARTGLAAGCSSRLDSFVS</sequence>
<keyword evidence="2" id="KW-0456">Lyase</keyword>
<organism evidence="4 5">
    <name type="scientific">Pseudomonas idahonensis</name>
    <dbReference type="NCBI Taxonomy" id="2942628"/>
    <lineage>
        <taxon>Bacteria</taxon>
        <taxon>Pseudomonadati</taxon>
        <taxon>Pseudomonadota</taxon>
        <taxon>Gammaproteobacteria</taxon>
        <taxon>Pseudomonadales</taxon>
        <taxon>Pseudomonadaceae</taxon>
        <taxon>Pseudomonas</taxon>
    </lineage>
</organism>
<gene>
    <name evidence="4" type="ORF">M5G25_26260</name>
</gene>
<dbReference type="RefSeq" id="WP_273924190.1">
    <property type="nucleotide sequence ID" value="NZ_JAMDGR010000024.1"/>
</dbReference>
<keyword evidence="5" id="KW-1185">Reference proteome</keyword>
<dbReference type="InterPro" id="IPR036008">
    <property type="entry name" value="Aconitase_4Fe-4S_dom"/>
</dbReference>
<dbReference type="PANTHER" id="PTHR36577">
    <property type="entry name" value="DUF521 DOMAIN PROTEIN (AFU_ORTHOLOGUE AFUA_6G00490)"/>
    <property type="match status" value="1"/>
</dbReference>
<dbReference type="SUPFAM" id="SSF53732">
    <property type="entry name" value="Aconitase iron-sulfur domain"/>
    <property type="match status" value="1"/>
</dbReference>
<comment type="caution">
    <text evidence="4">The sequence shown here is derived from an EMBL/GenBank/DDBJ whole genome shotgun (WGS) entry which is preliminary data.</text>
</comment>
<evidence type="ECO:0000256" key="2">
    <source>
        <dbReference type="ARBA" id="ARBA00023239"/>
    </source>
</evidence>
<reference evidence="4 5" key="1">
    <citation type="submission" date="2022-05" db="EMBL/GenBank/DDBJ databases">
        <title>Novel Pseudomonas spp. Isolated from a Rainbow Trout Aquaculture Facility.</title>
        <authorList>
            <person name="Testerman T."/>
            <person name="Graf J."/>
        </authorList>
    </citation>
    <scope>NUCLEOTIDE SEQUENCE [LARGE SCALE GENOMIC DNA]</scope>
    <source>
        <strain evidence="4 5">ID357</strain>
    </source>
</reference>